<evidence type="ECO:0000256" key="1">
    <source>
        <dbReference type="ARBA" id="ARBA00004141"/>
    </source>
</evidence>
<feature type="compositionally biased region" description="Acidic residues" evidence="8">
    <location>
        <begin position="308"/>
        <end position="317"/>
    </location>
</feature>
<organism evidence="11 12">
    <name type="scientific">Diploscapter pachys</name>
    <dbReference type="NCBI Taxonomy" id="2018661"/>
    <lineage>
        <taxon>Eukaryota</taxon>
        <taxon>Metazoa</taxon>
        <taxon>Ecdysozoa</taxon>
        <taxon>Nematoda</taxon>
        <taxon>Chromadorea</taxon>
        <taxon>Rhabditida</taxon>
        <taxon>Rhabditina</taxon>
        <taxon>Rhabditomorpha</taxon>
        <taxon>Rhabditoidea</taxon>
        <taxon>Rhabditidae</taxon>
        <taxon>Diploscapter</taxon>
    </lineage>
</organism>
<feature type="transmembrane region" description="Helical" evidence="9">
    <location>
        <begin position="170"/>
        <end position="188"/>
    </location>
</feature>
<evidence type="ECO:0000256" key="7">
    <source>
        <dbReference type="PROSITE-ProRule" id="PRU00205"/>
    </source>
</evidence>
<dbReference type="PIRSF" id="PIRSF005225">
    <property type="entry name" value="LAG1_LAC1"/>
    <property type="match status" value="1"/>
</dbReference>
<keyword evidence="12" id="KW-1185">Reference proteome</keyword>
<feature type="transmembrane region" description="Helical" evidence="9">
    <location>
        <begin position="269"/>
        <end position="293"/>
    </location>
</feature>
<evidence type="ECO:0000256" key="8">
    <source>
        <dbReference type="SAM" id="MobiDB-lite"/>
    </source>
</evidence>
<dbReference type="GO" id="GO:0050291">
    <property type="term" value="F:sphingosine N-acyltransferase activity"/>
    <property type="evidence" value="ECO:0007669"/>
    <property type="project" value="InterPro"/>
</dbReference>
<dbReference type="GO" id="GO:0046513">
    <property type="term" value="P:ceramide biosynthetic process"/>
    <property type="evidence" value="ECO:0007669"/>
    <property type="project" value="InterPro"/>
</dbReference>
<evidence type="ECO:0000256" key="9">
    <source>
        <dbReference type="SAM" id="Phobius"/>
    </source>
</evidence>
<evidence type="ECO:0000256" key="3">
    <source>
        <dbReference type="ARBA" id="ARBA00004991"/>
    </source>
</evidence>
<evidence type="ECO:0000313" key="11">
    <source>
        <dbReference type="EMBL" id="PAV58052.1"/>
    </source>
</evidence>
<feature type="transmembrane region" description="Helical" evidence="9">
    <location>
        <begin position="138"/>
        <end position="158"/>
    </location>
</feature>
<evidence type="ECO:0000256" key="6">
    <source>
        <dbReference type="ARBA" id="ARBA00023136"/>
    </source>
</evidence>
<comment type="subcellular location">
    <subcellularLocation>
        <location evidence="1">Membrane</location>
        <topology evidence="1">Multi-pass membrane protein</topology>
    </subcellularLocation>
</comment>
<accession>A0A2A2J942</accession>
<sequence>MLSIWDERIWLPEDVEWSDLKSNATATYPAPRDLFYSIIGGGILLIVRILLESFVFLPIGWAMGFMQRPLFQAMYQHLTGGFSGKGKFKRVAECAWRATFYISAWIVGLVILSSKDYFWDVTYCWRNWPYHNIPNSIWWYYMSETSFYWALLIGTIFIDVKRADFWQMTLHHAITIGLLFISWSMNMVRVGTLILFSHDAADIILEIAKIVRYANWDHLLEILFVVLFLVWVGTRLVYYPFVILKSIWFDAPALIKSTYKWSNFAQRPLMPRVLMVLLTLLLLLHLFWTFILIKVAYNSTREGKLDDVREEDSDEEVDKPTIAKKEE</sequence>
<feature type="transmembrane region" description="Helical" evidence="9">
    <location>
        <begin position="98"/>
        <end position="118"/>
    </location>
</feature>
<evidence type="ECO:0000259" key="10">
    <source>
        <dbReference type="PROSITE" id="PS50922"/>
    </source>
</evidence>
<protein>
    <recommendedName>
        <fullName evidence="10">TLC domain-containing protein</fullName>
    </recommendedName>
</protein>
<dbReference type="Proteomes" id="UP000218231">
    <property type="component" value="Unassembled WGS sequence"/>
</dbReference>
<dbReference type="InterPro" id="IPR016439">
    <property type="entry name" value="Lag1/Lac1-like"/>
</dbReference>
<feature type="region of interest" description="Disordered" evidence="8">
    <location>
        <begin position="305"/>
        <end position="327"/>
    </location>
</feature>
<dbReference type="STRING" id="2018661.A0A2A2J942"/>
<comment type="pathway">
    <text evidence="3">Sphingolipid metabolism.</text>
</comment>
<feature type="compositionally biased region" description="Basic and acidic residues" evidence="8">
    <location>
        <begin position="318"/>
        <end position="327"/>
    </location>
</feature>
<dbReference type="UniPathway" id="UPA00222"/>
<dbReference type="PANTHER" id="PTHR12560:SF21">
    <property type="entry name" value="CERAMIDE SYNTHASE HYL-2"/>
    <property type="match status" value="1"/>
</dbReference>
<reference evidence="11 12" key="1">
    <citation type="journal article" date="2017" name="Curr. Biol.">
        <title>Genome architecture and evolution of a unichromosomal asexual nematode.</title>
        <authorList>
            <person name="Fradin H."/>
            <person name="Zegar C."/>
            <person name="Gutwein M."/>
            <person name="Lucas J."/>
            <person name="Kovtun M."/>
            <person name="Corcoran D."/>
            <person name="Baugh L.R."/>
            <person name="Kiontke K."/>
            <person name="Gunsalus K."/>
            <person name="Fitch D.H."/>
            <person name="Piano F."/>
        </authorList>
    </citation>
    <scope>NUCLEOTIDE SEQUENCE [LARGE SCALE GENOMIC DNA]</scope>
    <source>
        <strain evidence="11">PF1309</strain>
    </source>
</reference>
<dbReference type="OrthoDB" id="537032at2759"/>
<evidence type="ECO:0000256" key="5">
    <source>
        <dbReference type="ARBA" id="ARBA00022989"/>
    </source>
</evidence>
<keyword evidence="6 7" id="KW-0472">Membrane</keyword>
<dbReference type="AlphaFoldDB" id="A0A2A2J942"/>
<dbReference type="SMART" id="SM00724">
    <property type="entry name" value="TLC"/>
    <property type="match status" value="1"/>
</dbReference>
<evidence type="ECO:0000256" key="4">
    <source>
        <dbReference type="ARBA" id="ARBA00022692"/>
    </source>
</evidence>
<keyword evidence="4 7" id="KW-0812">Transmembrane</keyword>
<name>A0A2A2J942_9BILA</name>
<dbReference type="EMBL" id="LIAE01010604">
    <property type="protein sequence ID" value="PAV58052.1"/>
    <property type="molecule type" value="Genomic_DNA"/>
</dbReference>
<gene>
    <name evidence="11" type="ORF">WR25_18815</name>
</gene>
<comment type="caution">
    <text evidence="11">The sequence shown here is derived from an EMBL/GenBank/DDBJ whole genome shotgun (WGS) entry which is preliminary data.</text>
</comment>
<evidence type="ECO:0000313" key="12">
    <source>
        <dbReference type="Proteomes" id="UP000218231"/>
    </source>
</evidence>
<dbReference type="PANTHER" id="PTHR12560">
    <property type="entry name" value="LONGEVITY ASSURANCE FACTOR 1 LAG1"/>
    <property type="match status" value="1"/>
</dbReference>
<dbReference type="PROSITE" id="PS50922">
    <property type="entry name" value="TLC"/>
    <property type="match status" value="1"/>
</dbReference>
<feature type="transmembrane region" description="Helical" evidence="9">
    <location>
        <begin position="222"/>
        <end position="248"/>
    </location>
</feature>
<feature type="domain" description="TLC" evidence="10">
    <location>
        <begin position="89"/>
        <end position="301"/>
    </location>
</feature>
<dbReference type="InterPro" id="IPR006634">
    <property type="entry name" value="TLC-dom"/>
</dbReference>
<feature type="transmembrane region" description="Helical" evidence="9">
    <location>
        <begin position="34"/>
        <end position="59"/>
    </location>
</feature>
<dbReference type="Pfam" id="PF03798">
    <property type="entry name" value="TRAM_LAG1_CLN8"/>
    <property type="match status" value="1"/>
</dbReference>
<dbReference type="GO" id="GO:0016020">
    <property type="term" value="C:membrane"/>
    <property type="evidence" value="ECO:0007669"/>
    <property type="project" value="UniProtKB-SubCell"/>
</dbReference>
<proteinExistence type="predicted"/>
<evidence type="ECO:0000256" key="2">
    <source>
        <dbReference type="ARBA" id="ARBA00004760"/>
    </source>
</evidence>
<comment type="pathway">
    <text evidence="2">Lipid metabolism; sphingolipid metabolism.</text>
</comment>
<keyword evidence="5 9" id="KW-1133">Transmembrane helix</keyword>